<gene>
    <name evidence="8" type="ordered locus">Apre_1066</name>
</gene>
<feature type="transmembrane region" description="Helical" evidence="6">
    <location>
        <begin position="37"/>
        <end position="58"/>
    </location>
</feature>
<keyword evidence="3 6" id="KW-0812">Transmembrane</keyword>
<feature type="transmembrane region" description="Helical" evidence="6">
    <location>
        <begin position="199"/>
        <end position="216"/>
    </location>
</feature>
<comment type="subcellular location">
    <subcellularLocation>
        <location evidence="1">Cell membrane</location>
        <topology evidence="1">Multi-pass membrane protein</topology>
    </subcellularLocation>
</comment>
<dbReference type="Proteomes" id="UP000002294">
    <property type="component" value="Chromosome"/>
</dbReference>
<sequence length="590" mass="68341">MNKLVNKKKATIFLSLVLLALIAFIVGKASKDHYVNGFLLVFAILSFTGIGFLSKDFLRKIKEKYGDFALRVIKELIQKINSIFIILYGIYIILSVISLENFYNIGNVSKDLSAIELVLLTVYLLLGYLFLIAGRLSIDKQKKSINLLMLTGLCHIFFLIAIGENVVSILPVLILMGLGFYTRKFLFKERFIYSWEEKTVDCVLFLVGFFFYILNINRNKNYSLPMSLIYTLLILLIFILLTKLIFSYMKKGGEELYETNIDDLDLLIDKYGSSQSLASGLSFLNDKYIYYYRDKDGEQTVAFQYQIINNKAIVMGEPFGKEADIALALFAFNEVCQKSGLNPIFYEVGERFTLSLHDYGYDFMKFGENAMVNLTDFSLKGRKKSTERNILNRFAKEGYKFKLVSYPYTNEFLDKLEEISNSWLKDKREKGFSLGFFDRAYLRRAEIAIVLDKNDEITAFTNIMPNKNPEVLTIDLMRYDQDKNVNSMMDFLFLNLFIYGQENSYKYFNLGMAPLSNVGLMKSAYLSERMAYLVYKHGSRFYSFKGLRNYKQKYASIWLPKYMAYAKGNWLLYSLLAVALIDKKTSKNNK</sequence>
<feature type="transmembrane region" description="Helical" evidence="6">
    <location>
        <begin position="117"/>
        <end position="138"/>
    </location>
</feature>
<evidence type="ECO:0000256" key="5">
    <source>
        <dbReference type="ARBA" id="ARBA00023136"/>
    </source>
</evidence>
<dbReference type="Pfam" id="PF09924">
    <property type="entry name" value="LPG_synthase_C"/>
    <property type="match status" value="1"/>
</dbReference>
<evidence type="ECO:0000256" key="1">
    <source>
        <dbReference type="ARBA" id="ARBA00004651"/>
    </source>
</evidence>
<dbReference type="PANTHER" id="PTHR34697:SF2">
    <property type="entry name" value="PHOSPHATIDYLGLYCEROL LYSYLTRANSFERASE"/>
    <property type="match status" value="1"/>
</dbReference>
<evidence type="ECO:0000256" key="2">
    <source>
        <dbReference type="ARBA" id="ARBA00022475"/>
    </source>
</evidence>
<keyword evidence="4 6" id="KW-1133">Transmembrane helix</keyword>
<dbReference type="OrthoDB" id="145485at2"/>
<dbReference type="InterPro" id="IPR016181">
    <property type="entry name" value="Acyl_CoA_acyltransferase"/>
</dbReference>
<organism evidence="8 9">
    <name type="scientific">Anaerococcus prevotii (strain ATCC 9321 / DSM 20548 / JCM 6508 / NCTC 11806 / PC1)</name>
    <name type="common">Peptostreptococcus prevotii</name>
    <name type="synonym">Peptococcus prevotii</name>
    <dbReference type="NCBI Taxonomy" id="525919"/>
    <lineage>
        <taxon>Bacteria</taxon>
        <taxon>Bacillati</taxon>
        <taxon>Bacillota</taxon>
        <taxon>Tissierellia</taxon>
        <taxon>Tissierellales</taxon>
        <taxon>Peptoniphilaceae</taxon>
        <taxon>Anaerococcus</taxon>
    </lineage>
</organism>
<reference evidence="8 9" key="1">
    <citation type="journal article" date="2009" name="Stand. Genomic Sci.">
        <title>Complete genome sequence of Anaerococcus prevotii type strain (PC1).</title>
        <authorList>
            <person name="Labutti K."/>
            <person name="Pukall R."/>
            <person name="Steenblock K."/>
            <person name="Glavina Del Rio T."/>
            <person name="Tice H."/>
            <person name="Copeland A."/>
            <person name="Cheng J.F."/>
            <person name="Lucas S."/>
            <person name="Chen F."/>
            <person name="Nolan M."/>
            <person name="Bruce D."/>
            <person name="Goodwin L."/>
            <person name="Pitluck S."/>
            <person name="Ivanova N."/>
            <person name="Mavromatis K."/>
            <person name="Ovchinnikova G."/>
            <person name="Pati A."/>
            <person name="Chen A."/>
            <person name="Palaniappan K."/>
            <person name="Land M."/>
            <person name="Hauser L."/>
            <person name="Chang Y.J."/>
            <person name="Jeffries C.D."/>
            <person name="Chain P."/>
            <person name="Saunders E."/>
            <person name="Brettin T."/>
            <person name="Detter J.C."/>
            <person name="Han C."/>
            <person name="Goker M."/>
            <person name="Bristow J."/>
            <person name="Eisen J.A."/>
            <person name="Markowitz V."/>
            <person name="Hugenholtz P."/>
            <person name="Kyrpides N.C."/>
            <person name="Klenk H.P."/>
            <person name="Lapidus A."/>
        </authorList>
    </citation>
    <scope>NUCLEOTIDE SEQUENCE [LARGE SCALE GENOMIC DNA]</scope>
    <source>
        <strain evidence="9">ATCC 9321 / DSM 20548 / JCM 6508 / NCTC 11806 / PC1</strain>
    </source>
</reference>
<accession>C7RHY2</accession>
<keyword evidence="2" id="KW-1003">Cell membrane</keyword>
<dbReference type="GO" id="GO:0055091">
    <property type="term" value="P:phospholipid homeostasis"/>
    <property type="evidence" value="ECO:0007669"/>
    <property type="project" value="TreeGrafter"/>
</dbReference>
<feature type="transmembrane region" description="Helical" evidence="6">
    <location>
        <begin position="228"/>
        <end position="246"/>
    </location>
</feature>
<evidence type="ECO:0000313" key="8">
    <source>
        <dbReference type="EMBL" id="ACV29093.1"/>
    </source>
</evidence>
<proteinExistence type="predicted"/>
<keyword evidence="9" id="KW-1185">Reference proteome</keyword>
<evidence type="ECO:0000313" key="9">
    <source>
        <dbReference type="Proteomes" id="UP000002294"/>
    </source>
</evidence>
<dbReference type="GO" id="GO:0016755">
    <property type="term" value="F:aminoacyltransferase activity"/>
    <property type="evidence" value="ECO:0007669"/>
    <property type="project" value="TreeGrafter"/>
</dbReference>
<protein>
    <recommendedName>
        <fullName evidence="7">Phosphatidylglycerol lysyltransferase C-terminal domain-containing protein</fullName>
    </recommendedName>
</protein>
<dbReference type="GO" id="GO:0005886">
    <property type="term" value="C:plasma membrane"/>
    <property type="evidence" value="ECO:0007669"/>
    <property type="project" value="UniProtKB-SubCell"/>
</dbReference>
<dbReference type="InterPro" id="IPR051211">
    <property type="entry name" value="PG_lysyltransferase"/>
</dbReference>
<feature type="transmembrane region" description="Helical" evidence="6">
    <location>
        <begin position="79"/>
        <end position="97"/>
    </location>
</feature>
<dbReference type="PANTHER" id="PTHR34697">
    <property type="entry name" value="PHOSPHATIDYLGLYCEROL LYSYLTRANSFERASE"/>
    <property type="match status" value="1"/>
</dbReference>
<dbReference type="STRING" id="525919.Apre_1066"/>
<feature type="domain" description="Phosphatidylglycerol lysyltransferase C-terminal" evidence="7">
    <location>
        <begin position="268"/>
        <end position="565"/>
    </location>
</feature>
<dbReference type="KEGG" id="apr:Apre_1066"/>
<dbReference type="RefSeq" id="WP_015777996.1">
    <property type="nucleotide sequence ID" value="NC_013171.1"/>
</dbReference>
<dbReference type="EMBL" id="CP001708">
    <property type="protein sequence ID" value="ACV29093.1"/>
    <property type="molecule type" value="Genomic_DNA"/>
</dbReference>
<keyword evidence="5 6" id="KW-0472">Membrane</keyword>
<dbReference type="AlphaFoldDB" id="C7RHY2"/>
<evidence type="ECO:0000256" key="3">
    <source>
        <dbReference type="ARBA" id="ARBA00022692"/>
    </source>
</evidence>
<dbReference type="InterPro" id="IPR024320">
    <property type="entry name" value="LPG_synthase_C"/>
</dbReference>
<dbReference type="eggNOG" id="COG2898">
    <property type="taxonomic scope" value="Bacteria"/>
</dbReference>
<evidence type="ECO:0000256" key="4">
    <source>
        <dbReference type="ARBA" id="ARBA00022989"/>
    </source>
</evidence>
<evidence type="ECO:0000259" key="7">
    <source>
        <dbReference type="Pfam" id="PF09924"/>
    </source>
</evidence>
<name>C7RHY2_ANAPD</name>
<evidence type="ECO:0000256" key="6">
    <source>
        <dbReference type="SAM" id="Phobius"/>
    </source>
</evidence>
<dbReference type="SUPFAM" id="SSF55729">
    <property type="entry name" value="Acyl-CoA N-acyltransferases (Nat)"/>
    <property type="match status" value="1"/>
</dbReference>
<dbReference type="HOGENOM" id="CLU_008255_7_2_9"/>